<proteinExistence type="predicted"/>
<keyword evidence="1" id="KW-0472">Membrane</keyword>
<name>A0A7M1KRH8_9LACT</name>
<dbReference type="Proteomes" id="UP000595091">
    <property type="component" value="Chromosome"/>
</dbReference>
<dbReference type="AlphaFoldDB" id="A0A7M1KRH8"/>
<keyword evidence="1" id="KW-0812">Transmembrane</keyword>
<keyword evidence="1" id="KW-1133">Transmembrane helix</keyword>
<evidence type="ECO:0000256" key="1">
    <source>
        <dbReference type="SAM" id="Phobius"/>
    </source>
</evidence>
<accession>A0A7M1KRH8</accession>
<dbReference type="Pfam" id="PF13347">
    <property type="entry name" value="MFS_2"/>
    <property type="match status" value="1"/>
</dbReference>
<reference evidence="2 3" key="1">
    <citation type="submission" date="2020-10" db="EMBL/GenBank/DDBJ databases">
        <title>Plasmid carrying two tetracycline resistance determinant.</title>
        <authorList>
            <person name="Yang Q."/>
        </authorList>
    </citation>
    <scope>NUCLEOTIDE SEQUENCE [LARGE SCALE GENOMIC DNA]</scope>
    <source>
        <strain evidence="2 3">T43</strain>
    </source>
</reference>
<organism evidence="2 3">
    <name type="scientific">Aerococcus urinaeequi</name>
    <dbReference type="NCBI Taxonomy" id="51665"/>
    <lineage>
        <taxon>Bacteria</taxon>
        <taxon>Bacillati</taxon>
        <taxon>Bacillota</taxon>
        <taxon>Bacilli</taxon>
        <taxon>Lactobacillales</taxon>
        <taxon>Aerococcaceae</taxon>
        <taxon>Aerococcus</taxon>
    </lineage>
</organism>
<sequence length="111" mass="12489">MMTVMGYLGSAMFNSVIWTAILEVVNDSEVTTHNRQDGAVYSLYSFARKAGFISGQALAMVGYVSDALVQQESDIKEWIYILGNRVHSISFILCVLLYCLFTHSNRKRVLN</sequence>
<evidence type="ECO:0000313" key="3">
    <source>
        <dbReference type="Proteomes" id="UP000595091"/>
    </source>
</evidence>
<evidence type="ECO:0000313" key="2">
    <source>
        <dbReference type="EMBL" id="QOQ78782.1"/>
    </source>
</evidence>
<gene>
    <name evidence="2" type="ORF">IMX20_07280</name>
</gene>
<feature type="transmembrane region" description="Helical" evidence="1">
    <location>
        <begin position="78"/>
        <end position="101"/>
    </location>
</feature>
<dbReference type="EMBL" id="CP063065">
    <property type="protein sequence ID" value="QOQ78782.1"/>
    <property type="molecule type" value="Genomic_DNA"/>
</dbReference>
<feature type="transmembrane region" description="Helical" evidence="1">
    <location>
        <begin position="6"/>
        <end position="25"/>
    </location>
</feature>
<feature type="transmembrane region" description="Helical" evidence="1">
    <location>
        <begin position="46"/>
        <end position="66"/>
    </location>
</feature>
<protein>
    <submittedName>
        <fullName evidence="2">MFS transporter</fullName>
    </submittedName>
</protein>